<name>A0ACC8ENN8_9PEZI</name>
<sequence>MLKLHLKQRASSPLPKRVRVTGPTRTSNSLSSKPIKSKNSSLANASTRNVPESDLIPPAATVTSHTSTALHTSIQWSTEDDETLMSARASGLSWQPIASKYFPSKTANACRKRHERLMDRRNNEDWEGGKLELLANEYMNVRREMWSILTSRLGEKWTMVEAKCMEQGLKNLQQAHRSAQRK</sequence>
<organism evidence="1 2">
    <name type="scientific">Cenococcum geophilum 1.58</name>
    <dbReference type="NCBI Taxonomy" id="794803"/>
    <lineage>
        <taxon>Eukaryota</taxon>
        <taxon>Fungi</taxon>
        <taxon>Dikarya</taxon>
        <taxon>Ascomycota</taxon>
        <taxon>Pezizomycotina</taxon>
        <taxon>Dothideomycetes</taxon>
        <taxon>Pleosporomycetidae</taxon>
        <taxon>Gloniales</taxon>
        <taxon>Gloniaceae</taxon>
        <taxon>Cenococcum</taxon>
    </lineage>
</organism>
<reference evidence="1 2" key="1">
    <citation type="journal article" date="2016" name="Nat. Commun.">
        <title>Ectomycorrhizal ecology is imprinted in the genome of the dominant symbiotic fungus Cenococcum geophilum.</title>
        <authorList>
            <consortium name="DOE Joint Genome Institute"/>
            <person name="Peter M."/>
            <person name="Kohler A."/>
            <person name="Ohm R.A."/>
            <person name="Kuo A."/>
            <person name="Krutzmann J."/>
            <person name="Morin E."/>
            <person name="Arend M."/>
            <person name="Barry K.W."/>
            <person name="Binder M."/>
            <person name="Choi C."/>
            <person name="Clum A."/>
            <person name="Copeland A."/>
            <person name="Grisel N."/>
            <person name="Haridas S."/>
            <person name="Kipfer T."/>
            <person name="LaButti K."/>
            <person name="Lindquist E."/>
            <person name="Lipzen A."/>
            <person name="Maire R."/>
            <person name="Meier B."/>
            <person name="Mihaltcheva S."/>
            <person name="Molinier V."/>
            <person name="Murat C."/>
            <person name="Poggeler S."/>
            <person name="Quandt C.A."/>
            <person name="Sperisen C."/>
            <person name="Tritt A."/>
            <person name="Tisserant E."/>
            <person name="Crous P.W."/>
            <person name="Henrissat B."/>
            <person name="Nehls U."/>
            <person name="Egli S."/>
            <person name="Spatafora J.W."/>
            <person name="Grigoriev I.V."/>
            <person name="Martin F.M."/>
        </authorList>
    </citation>
    <scope>NUCLEOTIDE SEQUENCE [LARGE SCALE GENOMIC DNA]</scope>
    <source>
        <strain evidence="1 2">1.58</strain>
    </source>
</reference>
<evidence type="ECO:0000313" key="2">
    <source>
        <dbReference type="Proteomes" id="UP000250078"/>
    </source>
</evidence>
<accession>A0ACC8ENN8</accession>
<dbReference type="EMBL" id="KV748252">
    <property type="protein sequence ID" value="OCK87939.1"/>
    <property type="molecule type" value="Genomic_DNA"/>
</dbReference>
<dbReference type="Proteomes" id="UP000250078">
    <property type="component" value="Unassembled WGS sequence"/>
</dbReference>
<proteinExistence type="predicted"/>
<protein>
    <submittedName>
        <fullName evidence="1">Uncharacterized protein</fullName>
    </submittedName>
</protein>
<evidence type="ECO:0000313" key="1">
    <source>
        <dbReference type="EMBL" id="OCK87939.1"/>
    </source>
</evidence>
<feature type="non-terminal residue" evidence="1">
    <location>
        <position position="182"/>
    </location>
</feature>
<keyword evidence="2" id="KW-1185">Reference proteome</keyword>
<gene>
    <name evidence="1" type="ORF">K441DRAFT_622010</name>
</gene>